<reference evidence="1 2" key="1">
    <citation type="submission" date="2021-06" db="EMBL/GenBank/DDBJ databases">
        <title>Caerostris extrusa draft genome.</title>
        <authorList>
            <person name="Kono N."/>
            <person name="Arakawa K."/>
        </authorList>
    </citation>
    <scope>NUCLEOTIDE SEQUENCE [LARGE SCALE GENOMIC DNA]</scope>
</reference>
<protein>
    <submittedName>
        <fullName evidence="1">Uncharacterized protein</fullName>
    </submittedName>
</protein>
<keyword evidence="2" id="KW-1185">Reference proteome</keyword>
<proteinExistence type="predicted"/>
<dbReference type="Proteomes" id="UP001054945">
    <property type="component" value="Unassembled WGS sequence"/>
</dbReference>
<evidence type="ECO:0000313" key="2">
    <source>
        <dbReference type="Proteomes" id="UP001054945"/>
    </source>
</evidence>
<evidence type="ECO:0000313" key="1">
    <source>
        <dbReference type="EMBL" id="GIX67208.1"/>
    </source>
</evidence>
<organism evidence="1 2">
    <name type="scientific">Caerostris extrusa</name>
    <name type="common">Bark spider</name>
    <name type="synonym">Caerostris bankana</name>
    <dbReference type="NCBI Taxonomy" id="172846"/>
    <lineage>
        <taxon>Eukaryota</taxon>
        <taxon>Metazoa</taxon>
        <taxon>Ecdysozoa</taxon>
        <taxon>Arthropoda</taxon>
        <taxon>Chelicerata</taxon>
        <taxon>Arachnida</taxon>
        <taxon>Araneae</taxon>
        <taxon>Araneomorphae</taxon>
        <taxon>Entelegynae</taxon>
        <taxon>Araneoidea</taxon>
        <taxon>Araneidae</taxon>
        <taxon>Caerostris</taxon>
    </lineage>
</organism>
<sequence>MYLDGLPGPIGGLVDRGLSVDLSDIIYVVKEYHVEDSYRGNLMGLGQQSVKTFLIGNLIFLVFSPMIHKCG</sequence>
<dbReference type="AlphaFoldDB" id="A0AAV4M4H8"/>
<comment type="caution">
    <text evidence="1">The sequence shown here is derived from an EMBL/GenBank/DDBJ whole genome shotgun (WGS) entry which is preliminary data.</text>
</comment>
<accession>A0AAV4M4H8</accession>
<gene>
    <name evidence="1" type="ORF">CEXT_224521</name>
</gene>
<dbReference type="EMBL" id="BPLR01001858">
    <property type="protein sequence ID" value="GIX67208.1"/>
    <property type="molecule type" value="Genomic_DNA"/>
</dbReference>
<name>A0AAV4M4H8_CAEEX</name>